<evidence type="ECO:0000256" key="9">
    <source>
        <dbReference type="ARBA" id="ARBA00048679"/>
    </source>
</evidence>
<sequence>MATLQVRGADFSVIKQKALEDAKKMQAVVEEECTKAGKEKPAYQLQELIGKGSFGRVYKATDLKTSRLVAVKIIDIEESDTLNPKLADTYSEFLKEINALKLLSEGGAKNINHVLDALPVGQSMWMVTEHCAGGSVATLMKPTAPGGLNEKWIIPILREVAEAIFWVHKQGIIHRDIKCANVLITETGGVQLCDFGVSGVIETKFDKRSTFIGTPHWMAPELFDPSASYGIEVDIWAFGSMVFEIASGLPPNVLAGVDITRLGSYLKSHTPRLEGDQYSETLKDLVSYCLVEDPANRPTIEEVQRHPYIFNTASAYPTESLSMLVKAFRMWEAQGGSRKSLFALGGAQGPSEWASTAMANDEWNFSTTIDFDQRVMNNTDAQAVYDVYGQNVDFQMEGFNAEVSRPSKLKSRRRPPPQQLAGMRAPLERVFDPNTISNYEDNSRLYYNKPEIPPASDLPLRDDSLHATLRESLIDLDASLHGSDLSSFADMETIRADPRQSADYDAVIDIPDFNRAPNSDPEMLNNNRKTQEWKFPVMAPPASANPDVSHFPFAEDGLSVAATSAPRPPLIHHPTDPVGLQSQGYDLMVPRPQDNRMSTSSLIDLDESLPDPVPDLTRPSTSHSDVGSIAGSDVGAFYLERHASMSEQQLPSSNREPSIYVSDDTDFARFAAVPDNLGNITDMESSMSSDRDRRATANFIDDADLYTGDEYLEPDYDSQPQRQSFIQQGAQLSDQDDGDRPLPPLPGPPSAAVMGGTASSEEVRAEFMRLLDAMQSQLSFTGEFVANLPVRRAGVRQDLSSE</sequence>
<evidence type="ECO:0000256" key="7">
    <source>
        <dbReference type="ARBA" id="ARBA00022840"/>
    </source>
</evidence>
<dbReference type="InterPro" id="IPR017441">
    <property type="entry name" value="Protein_kinase_ATP_BS"/>
</dbReference>
<feature type="region of interest" description="Disordered" evidence="11">
    <location>
        <begin position="728"/>
        <end position="759"/>
    </location>
</feature>
<evidence type="ECO:0000256" key="4">
    <source>
        <dbReference type="ARBA" id="ARBA00022679"/>
    </source>
</evidence>
<keyword evidence="7 10" id="KW-0067">ATP-binding</keyword>
<protein>
    <recommendedName>
        <fullName evidence="2">non-specific serine/threonine protein kinase</fullName>
        <ecNumber evidence="2">2.7.11.1</ecNumber>
    </recommendedName>
</protein>
<dbReference type="PROSITE" id="PS50011">
    <property type="entry name" value="PROTEIN_KINASE_DOM"/>
    <property type="match status" value="1"/>
</dbReference>
<dbReference type="PANTHER" id="PTHR48012">
    <property type="entry name" value="STERILE20-LIKE KINASE, ISOFORM B-RELATED"/>
    <property type="match status" value="1"/>
</dbReference>
<evidence type="ECO:0000256" key="6">
    <source>
        <dbReference type="ARBA" id="ARBA00022777"/>
    </source>
</evidence>
<keyword evidence="6 13" id="KW-0418">Kinase</keyword>
<evidence type="ECO:0000256" key="5">
    <source>
        <dbReference type="ARBA" id="ARBA00022741"/>
    </source>
</evidence>
<keyword evidence="3" id="KW-0723">Serine/threonine-protein kinase</keyword>
<feature type="domain" description="Protein kinase" evidence="12">
    <location>
        <begin position="43"/>
        <end position="309"/>
    </location>
</feature>
<dbReference type="GO" id="GO:0005524">
    <property type="term" value="F:ATP binding"/>
    <property type="evidence" value="ECO:0007669"/>
    <property type="project" value="UniProtKB-UniRule"/>
</dbReference>
<evidence type="ECO:0000256" key="2">
    <source>
        <dbReference type="ARBA" id="ARBA00012513"/>
    </source>
</evidence>
<evidence type="ECO:0000259" key="12">
    <source>
        <dbReference type="PROSITE" id="PS50011"/>
    </source>
</evidence>
<dbReference type="PROSITE" id="PS00107">
    <property type="entry name" value="PROTEIN_KINASE_ATP"/>
    <property type="match status" value="1"/>
</dbReference>
<evidence type="ECO:0000256" key="11">
    <source>
        <dbReference type="SAM" id="MobiDB-lite"/>
    </source>
</evidence>
<dbReference type="PROSITE" id="PS00108">
    <property type="entry name" value="PROTEIN_KINASE_ST"/>
    <property type="match status" value="1"/>
</dbReference>
<dbReference type="Proteomes" id="UP001174694">
    <property type="component" value="Unassembled WGS sequence"/>
</dbReference>
<evidence type="ECO:0000256" key="8">
    <source>
        <dbReference type="ARBA" id="ARBA00047899"/>
    </source>
</evidence>
<name>A0AA38VGV4_9PEZI</name>
<dbReference type="Gene3D" id="1.10.510.10">
    <property type="entry name" value="Transferase(Phosphotransferase) domain 1"/>
    <property type="match status" value="1"/>
</dbReference>
<evidence type="ECO:0000313" key="14">
    <source>
        <dbReference type="Proteomes" id="UP001174694"/>
    </source>
</evidence>
<comment type="caution">
    <text evidence="13">The sequence shown here is derived from an EMBL/GenBank/DDBJ whole genome shotgun (WGS) entry which is preliminary data.</text>
</comment>
<accession>A0AA38VGV4</accession>
<dbReference type="InterPro" id="IPR000719">
    <property type="entry name" value="Prot_kinase_dom"/>
</dbReference>
<proteinExistence type="inferred from homology"/>
<comment type="catalytic activity">
    <reaction evidence="9">
        <text>L-seryl-[protein] + ATP = O-phospho-L-seryl-[protein] + ADP + H(+)</text>
        <dbReference type="Rhea" id="RHEA:17989"/>
        <dbReference type="Rhea" id="RHEA-COMP:9863"/>
        <dbReference type="Rhea" id="RHEA-COMP:11604"/>
        <dbReference type="ChEBI" id="CHEBI:15378"/>
        <dbReference type="ChEBI" id="CHEBI:29999"/>
        <dbReference type="ChEBI" id="CHEBI:30616"/>
        <dbReference type="ChEBI" id="CHEBI:83421"/>
        <dbReference type="ChEBI" id="CHEBI:456216"/>
        <dbReference type="EC" id="2.7.11.1"/>
    </reaction>
</comment>
<evidence type="ECO:0000256" key="10">
    <source>
        <dbReference type="PROSITE-ProRule" id="PRU10141"/>
    </source>
</evidence>
<keyword evidence="4" id="KW-0808">Transferase</keyword>
<dbReference type="Pfam" id="PF00069">
    <property type="entry name" value="Pkinase"/>
    <property type="match status" value="1"/>
</dbReference>
<dbReference type="AlphaFoldDB" id="A0AA38VGV4"/>
<keyword evidence="5 10" id="KW-0547">Nucleotide-binding</keyword>
<dbReference type="EMBL" id="JANBVO010000023">
    <property type="protein sequence ID" value="KAJ9142210.1"/>
    <property type="molecule type" value="Genomic_DNA"/>
</dbReference>
<organism evidence="13 14">
    <name type="scientific">Pleurostoma richardsiae</name>
    <dbReference type="NCBI Taxonomy" id="41990"/>
    <lineage>
        <taxon>Eukaryota</taxon>
        <taxon>Fungi</taxon>
        <taxon>Dikarya</taxon>
        <taxon>Ascomycota</taxon>
        <taxon>Pezizomycotina</taxon>
        <taxon>Sordariomycetes</taxon>
        <taxon>Sordariomycetidae</taxon>
        <taxon>Calosphaeriales</taxon>
        <taxon>Pleurostomataceae</taxon>
        <taxon>Pleurostoma</taxon>
    </lineage>
</organism>
<comment type="catalytic activity">
    <reaction evidence="8">
        <text>L-threonyl-[protein] + ATP = O-phospho-L-threonyl-[protein] + ADP + H(+)</text>
        <dbReference type="Rhea" id="RHEA:46608"/>
        <dbReference type="Rhea" id="RHEA-COMP:11060"/>
        <dbReference type="Rhea" id="RHEA-COMP:11605"/>
        <dbReference type="ChEBI" id="CHEBI:15378"/>
        <dbReference type="ChEBI" id="CHEBI:30013"/>
        <dbReference type="ChEBI" id="CHEBI:30616"/>
        <dbReference type="ChEBI" id="CHEBI:61977"/>
        <dbReference type="ChEBI" id="CHEBI:456216"/>
        <dbReference type="EC" id="2.7.11.1"/>
    </reaction>
</comment>
<dbReference type="InterPro" id="IPR011009">
    <property type="entry name" value="Kinase-like_dom_sf"/>
</dbReference>
<keyword evidence="14" id="KW-1185">Reference proteome</keyword>
<dbReference type="PANTHER" id="PTHR48012:SF10">
    <property type="entry name" value="FI20177P1"/>
    <property type="match status" value="1"/>
</dbReference>
<dbReference type="SUPFAM" id="SSF56112">
    <property type="entry name" value="Protein kinase-like (PK-like)"/>
    <property type="match status" value="1"/>
</dbReference>
<dbReference type="GO" id="GO:0005737">
    <property type="term" value="C:cytoplasm"/>
    <property type="evidence" value="ECO:0007669"/>
    <property type="project" value="TreeGrafter"/>
</dbReference>
<feature type="binding site" evidence="10">
    <location>
        <position position="72"/>
    </location>
    <ligand>
        <name>ATP</name>
        <dbReference type="ChEBI" id="CHEBI:30616"/>
    </ligand>
</feature>
<dbReference type="InterPro" id="IPR008271">
    <property type="entry name" value="Ser/Thr_kinase_AS"/>
</dbReference>
<evidence type="ECO:0000256" key="1">
    <source>
        <dbReference type="ARBA" id="ARBA00008874"/>
    </source>
</evidence>
<dbReference type="InterPro" id="IPR050629">
    <property type="entry name" value="STE20/SPS1-PAK"/>
</dbReference>
<comment type="similarity">
    <text evidence="1">Belongs to the protein kinase superfamily. STE Ser/Thr protein kinase family. STE20 subfamily.</text>
</comment>
<evidence type="ECO:0000313" key="13">
    <source>
        <dbReference type="EMBL" id="KAJ9142210.1"/>
    </source>
</evidence>
<evidence type="ECO:0000256" key="3">
    <source>
        <dbReference type="ARBA" id="ARBA00022527"/>
    </source>
</evidence>
<reference evidence="13" key="1">
    <citation type="submission" date="2022-07" db="EMBL/GenBank/DDBJ databases">
        <title>Fungi with potential for degradation of polypropylene.</title>
        <authorList>
            <person name="Gostincar C."/>
        </authorList>
    </citation>
    <scope>NUCLEOTIDE SEQUENCE</scope>
    <source>
        <strain evidence="13">EXF-13308</strain>
    </source>
</reference>
<dbReference type="EC" id="2.7.11.1" evidence="2"/>
<dbReference type="SMART" id="SM00220">
    <property type="entry name" value="S_TKc"/>
    <property type="match status" value="1"/>
</dbReference>
<gene>
    <name evidence="13" type="ORF">NKR23_g7370</name>
</gene>
<dbReference type="GO" id="GO:0004674">
    <property type="term" value="F:protein serine/threonine kinase activity"/>
    <property type="evidence" value="ECO:0007669"/>
    <property type="project" value="UniProtKB-KW"/>
</dbReference>
<dbReference type="FunFam" id="1.10.510.10:FF:000670">
    <property type="entry name" value="Serine/threonin protein kinase, putative"/>
    <property type="match status" value="1"/>
</dbReference>